<protein>
    <submittedName>
        <fullName evidence="3">2-keto-4-pentenoate hydratase</fullName>
    </submittedName>
</protein>
<evidence type="ECO:0000256" key="1">
    <source>
        <dbReference type="ARBA" id="ARBA00022723"/>
    </source>
</evidence>
<accession>A0A1Q9G8W7</accession>
<dbReference type="AlphaFoldDB" id="A0A1Q9G8W7"/>
<dbReference type="RefSeq" id="WP_075767694.1">
    <property type="nucleotide sequence ID" value="NZ_MJIL01000096.1"/>
</dbReference>
<reference evidence="3 4" key="1">
    <citation type="submission" date="2016-09" db="EMBL/GenBank/DDBJ databases">
        <title>Photobacterium proteolyticum sp. nov. a protease producing bacterium isolated from ocean sediments of Laizhou Bay.</title>
        <authorList>
            <person name="Li Y."/>
        </authorList>
    </citation>
    <scope>NUCLEOTIDE SEQUENCE [LARGE SCALE GENOMIC DNA]</scope>
    <source>
        <strain evidence="3 4">13-12</strain>
    </source>
</reference>
<evidence type="ECO:0000259" key="2">
    <source>
        <dbReference type="Pfam" id="PF01557"/>
    </source>
</evidence>
<dbReference type="InterPro" id="IPR036663">
    <property type="entry name" value="Fumarylacetoacetase_C_sf"/>
</dbReference>
<dbReference type="GO" id="GO:0018773">
    <property type="term" value="F:acetylpyruvate hydrolase activity"/>
    <property type="evidence" value="ECO:0007669"/>
    <property type="project" value="TreeGrafter"/>
</dbReference>
<name>A0A1Q9G8W7_9GAMM</name>
<organism evidence="3 4">
    <name type="scientific">Photobacterium proteolyticum</name>
    <dbReference type="NCBI Taxonomy" id="1903952"/>
    <lineage>
        <taxon>Bacteria</taxon>
        <taxon>Pseudomonadati</taxon>
        <taxon>Pseudomonadota</taxon>
        <taxon>Gammaproteobacteria</taxon>
        <taxon>Vibrionales</taxon>
        <taxon>Vibrionaceae</taxon>
        <taxon>Photobacterium</taxon>
    </lineage>
</organism>
<dbReference type="InterPro" id="IPR011234">
    <property type="entry name" value="Fumarylacetoacetase-like_C"/>
</dbReference>
<gene>
    <name evidence="3" type="ORF">BIT28_15255</name>
</gene>
<dbReference type="GO" id="GO:0046872">
    <property type="term" value="F:metal ion binding"/>
    <property type="evidence" value="ECO:0007669"/>
    <property type="project" value="UniProtKB-KW"/>
</dbReference>
<comment type="caution">
    <text evidence="3">The sequence shown here is derived from an EMBL/GenBank/DDBJ whole genome shotgun (WGS) entry which is preliminary data.</text>
</comment>
<keyword evidence="1" id="KW-0479">Metal-binding</keyword>
<evidence type="ECO:0000313" key="3">
    <source>
        <dbReference type="EMBL" id="OLQ70774.1"/>
    </source>
</evidence>
<sequence length="204" mass="22261">MNTVSFNNSLISPSKVVCIGRNYVDHVHELGNEIPDEMVIFIKPNSAIGTVLSATHRGDELHYESEIAYLYQDGRFVAAALGMDLTKRRVQSELKAKSLPWERSKAFDGSAVFSAFVPISGSDAALGLSLHIDGELIQQGDTSLMMYKPAQILEEVQTFMQLEDGDIVMTGTPAGVGKIRQGAEFIGALVCNGQEVVSQQWLVK</sequence>
<dbReference type="PANTHER" id="PTHR11820:SF7">
    <property type="entry name" value="ACYLPYRUVASE FAHD1, MITOCHONDRIAL"/>
    <property type="match status" value="1"/>
</dbReference>
<dbReference type="PANTHER" id="PTHR11820">
    <property type="entry name" value="ACYLPYRUVASE"/>
    <property type="match status" value="1"/>
</dbReference>
<dbReference type="Pfam" id="PF01557">
    <property type="entry name" value="FAA_hydrolase"/>
    <property type="match status" value="1"/>
</dbReference>
<feature type="domain" description="Fumarylacetoacetase-like C-terminal" evidence="2">
    <location>
        <begin position="15"/>
        <end position="185"/>
    </location>
</feature>
<dbReference type="Gene3D" id="3.90.850.10">
    <property type="entry name" value="Fumarylacetoacetase-like, C-terminal domain"/>
    <property type="match status" value="1"/>
</dbReference>
<evidence type="ECO:0000313" key="4">
    <source>
        <dbReference type="Proteomes" id="UP000186905"/>
    </source>
</evidence>
<dbReference type="Proteomes" id="UP000186905">
    <property type="component" value="Unassembled WGS sequence"/>
</dbReference>
<dbReference type="OrthoDB" id="9805307at2"/>
<dbReference type="EMBL" id="MJIL01000096">
    <property type="protein sequence ID" value="OLQ70774.1"/>
    <property type="molecule type" value="Genomic_DNA"/>
</dbReference>
<proteinExistence type="predicted"/>
<dbReference type="STRING" id="1903952.BIT28_15255"/>
<dbReference type="SUPFAM" id="SSF56529">
    <property type="entry name" value="FAH"/>
    <property type="match status" value="1"/>
</dbReference>
<keyword evidence="4" id="KW-1185">Reference proteome</keyword>